<reference evidence="2" key="1">
    <citation type="submission" date="2022-04" db="EMBL/GenBank/DDBJ databases">
        <title>A functionally conserved STORR gene fusion in Papaver species that diverged 16.8 million years ago.</title>
        <authorList>
            <person name="Catania T."/>
        </authorList>
    </citation>
    <scope>NUCLEOTIDE SEQUENCE</scope>
    <source>
        <strain evidence="2">S-188037</strain>
    </source>
</reference>
<proteinExistence type="predicted"/>
<protein>
    <submittedName>
        <fullName evidence="2">Uncharacterized protein</fullName>
    </submittedName>
</protein>
<gene>
    <name evidence="2" type="ORF">MKW98_030580</name>
</gene>
<dbReference type="AlphaFoldDB" id="A0AAD4SJJ7"/>
<keyword evidence="3" id="KW-1185">Reference proteome</keyword>
<comment type="caution">
    <text evidence="2">The sequence shown here is derived from an EMBL/GenBank/DDBJ whole genome shotgun (WGS) entry which is preliminary data.</text>
</comment>
<sequence length="82" mass="9483">MKETRLNPINRPYFDRTQIETLTILEKLELFCMVDERILKHTRLQKFKGLLGIRLTGTSLTSFSIAAGARIYVLANLFLNLL</sequence>
<organism evidence="2 3">
    <name type="scientific">Papaver atlanticum</name>
    <dbReference type="NCBI Taxonomy" id="357466"/>
    <lineage>
        <taxon>Eukaryota</taxon>
        <taxon>Viridiplantae</taxon>
        <taxon>Streptophyta</taxon>
        <taxon>Embryophyta</taxon>
        <taxon>Tracheophyta</taxon>
        <taxon>Spermatophyta</taxon>
        <taxon>Magnoliopsida</taxon>
        <taxon>Ranunculales</taxon>
        <taxon>Papaveraceae</taxon>
        <taxon>Papaveroideae</taxon>
        <taxon>Papaver</taxon>
    </lineage>
</organism>
<keyword evidence="1" id="KW-1133">Transmembrane helix</keyword>
<accession>A0AAD4SJJ7</accession>
<name>A0AAD4SJJ7_9MAGN</name>
<evidence type="ECO:0000256" key="1">
    <source>
        <dbReference type="SAM" id="Phobius"/>
    </source>
</evidence>
<keyword evidence="1" id="KW-0472">Membrane</keyword>
<evidence type="ECO:0000313" key="2">
    <source>
        <dbReference type="EMBL" id="KAI3910772.1"/>
    </source>
</evidence>
<feature type="transmembrane region" description="Helical" evidence="1">
    <location>
        <begin position="51"/>
        <end position="73"/>
    </location>
</feature>
<dbReference type="Proteomes" id="UP001202328">
    <property type="component" value="Unassembled WGS sequence"/>
</dbReference>
<evidence type="ECO:0000313" key="3">
    <source>
        <dbReference type="Proteomes" id="UP001202328"/>
    </source>
</evidence>
<dbReference type="EMBL" id="JAJJMB010010117">
    <property type="protein sequence ID" value="KAI3910772.1"/>
    <property type="molecule type" value="Genomic_DNA"/>
</dbReference>
<keyword evidence="1" id="KW-0812">Transmembrane</keyword>